<dbReference type="AlphaFoldDB" id="A0ABD3P7V0"/>
<keyword evidence="11" id="KW-0732">Signal</keyword>
<dbReference type="InterPro" id="IPR018108">
    <property type="entry name" value="MCP_transmembrane"/>
</dbReference>
<dbReference type="EMBL" id="JABMIG020000246">
    <property type="protein sequence ID" value="KAL3784028.1"/>
    <property type="molecule type" value="Genomic_DNA"/>
</dbReference>
<comment type="caution">
    <text evidence="12">The sequence shown here is derived from an EMBL/GenBank/DDBJ whole genome shotgun (WGS) entry which is preliminary data.</text>
</comment>
<dbReference type="InterPro" id="IPR023395">
    <property type="entry name" value="MCP_dom_sf"/>
</dbReference>
<evidence type="ECO:0000256" key="1">
    <source>
        <dbReference type="ARBA" id="ARBA00004141"/>
    </source>
</evidence>
<keyword evidence="13" id="KW-1185">Reference proteome</keyword>
<feature type="compositionally biased region" description="Pro residues" evidence="10">
    <location>
        <begin position="105"/>
        <end position="116"/>
    </location>
</feature>
<evidence type="ECO:0000313" key="12">
    <source>
        <dbReference type="EMBL" id="KAL3784028.1"/>
    </source>
</evidence>
<evidence type="ECO:0000256" key="5">
    <source>
        <dbReference type="ARBA" id="ARBA00022737"/>
    </source>
</evidence>
<comment type="similarity">
    <text evidence="2 9">Belongs to the mitochondrial carrier (TC 2.A.29) family.</text>
</comment>
<evidence type="ECO:0000313" key="13">
    <source>
        <dbReference type="Proteomes" id="UP001516023"/>
    </source>
</evidence>
<dbReference type="Gene3D" id="1.50.40.10">
    <property type="entry name" value="Mitochondrial carrier domain"/>
    <property type="match status" value="1"/>
</dbReference>
<feature type="region of interest" description="Disordered" evidence="10">
    <location>
        <begin position="65"/>
        <end position="84"/>
    </location>
</feature>
<evidence type="ECO:0000256" key="3">
    <source>
        <dbReference type="ARBA" id="ARBA00022448"/>
    </source>
</evidence>
<feature type="repeat" description="Solcar" evidence="8">
    <location>
        <begin position="208"/>
        <end position="302"/>
    </location>
</feature>
<dbReference type="GO" id="GO:0016020">
    <property type="term" value="C:membrane"/>
    <property type="evidence" value="ECO:0007669"/>
    <property type="project" value="UniProtKB-SubCell"/>
</dbReference>
<evidence type="ECO:0000256" key="7">
    <source>
        <dbReference type="ARBA" id="ARBA00023136"/>
    </source>
</evidence>
<evidence type="ECO:0000256" key="9">
    <source>
        <dbReference type="RuleBase" id="RU000488"/>
    </source>
</evidence>
<comment type="subcellular location">
    <subcellularLocation>
        <location evidence="1">Membrane</location>
        <topology evidence="1">Multi-pass membrane protein</topology>
    </subcellularLocation>
</comment>
<keyword evidence="5" id="KW-0677">Repeat</keyword>
<evidence type="ECO:0000256" key="2">
    <source>
        <dbReference type="ARBA" id="ARBA00006375"/>
    </source>
</evidence>
<gene>
    <name evidence="12" type="ORF">HJC23_006314</name>
</gene>
<dbReference type="Pfam" id="PF00153">
    <property type="entry name" value="Mito_carr"/>
    <property type="match status" value="1"/>
</dbReference>
<dbReference type="PANTHER" id="PTHR45667">
    <property type="entry name" value="S-ADENOSYLMETHIONINE MITOCHONDRIAL CARRIER PROTEIN"/>
    <property type="match status" value="1"/>
</dbReference>
<protein>
    <submittedName>
        <fullName evidence="12">Uncharacterized protein</fullName>
    </submittedName>
</protein>
<dbReference type="Proteomes" id="UP001516023">
    <property type="component" value="Unassembled WGS sequence"/>
</dbReference>
<evidence type="ECO:0000256" key="6">
    <source>
        <dbReference type="ARBA" id="ARBA00022989"/>
    </source>
</evidence>
<reference evidence="12 13" key="1">
    <citation type="journal article" date="2020" name="G3 (Bethesda)">
        <title>Improved Reference Genome for Cyclotella cryptica CCMP332, a Model for Cell Wall Morphogenesis, Salinity Adaptation, and Lipid Production in Diatoms (Bacillariophyta).</title>
        <authorList>
            <person name="Roberts W.R."/>
            <person name="Downey K.M."/>
            <person name="Ruck E.C."/>
            <person name="Traller J.C."/>
            <person name="Alverson A.J."/>
        </authorList>
    </citation>
    <scope>NUCLEOTIDE SEQUENCE [LARGE SCALE GENOMIC DNA]</scope>
    <source>
        <strain evidence="12 13">CCMP332</strain>
    </source>
</reference>
<accession>A0ABD3P7V0</accession>
<evidence type="ECO:0000256" key="4">
    <source>
        <dbReference type="ARBA" id="ARBA00022692"/>
    </source>
</evidence>
<dbReference type="PROSITE" id="PS50920">
    <property type="entry name" value="SOLCAR"/>
    <property type="match status" value="1"/>
</dbReference>
<feature type="signal peptide" evidence="11">
    <location>
        <begin position="1"/>
        <end position="35"/>
    </location>
</feature>
<feature type="region of interest" description="Disordered" evidence="10">
    <location>
        <begin position="91"/>
        <end position="134"/>
    </location>
</feature>
<keyword evidence="3 9" id="KW-0813">Transport</keyword>
<name>A0ABD3P7V0_9STRA</name>
<organism evidence="12 13">
    <name type="scientific">Cyclotella cryptica</name>
    <dbReference type="NCBI Taxonomy" id="29204"/>
    <lineage>
        <taxon>Eukaryota</taxon>
        <taxon>Sar</taxon>
        <taxon>Stramenopiles</taxon>
        <taxon>Ochrophyta</taxon>
        <taxon>Bacillariophyta</taxon>
        <taxon>Coscinodiscophyceae</taxon>
        <taxon>Thalassiosirophycidae</taxon>
        <taxon>Stephanodiscales</taxon>
        <taxon>Stephanodiscaceae</taxon>
        <taxon>Cyclotella</taxon>
    </lineage>
</organism>
<keyword evidence="7 8" id="KW-0472">Membrane</keyword>
<dbReference type="SUPFAM" id="SSF103506">
    <property type="entry name" value="Mitochondrial carrier"/>
    <property type="match status" value="1"/>
</dbReference>
<keyword evidence="4 8" id="KW-0812">Transmembrane</keyword>
<sequence length="524" mass="58123">MDRDASLTYRLNFAPLLSCIVAALVSFSSSHPANALTLSTIKNLQYTTSQGHSIHDNRNTLILAFESTPPTPTGALPSSKPDSKAKLKTIELGNPKNPQMKSTQPKPPPLPRPPVNQSPQKLQKSEKGQTKTGEFQPIDVKKIAKENIIEVELRLRDESGTVKIDRETFRKVMIAQPKFFRYLPSSVQPLISLQFQSLKVLKEIPDDQLFEASVLAGSITEIVRSTVTYPLGTVKARVQARRSKSIGLRRPRSLLRKFRITWLTFVFETKRGNLYAGILPTLLIAIPASGVYSGVKEVSRRAFSMGIQSQAVQSIFPSDGELSSYVRALSANLLSALVADVASLAVRTPADVLALRLQVFGRSNVRSDFTDWAKDSVLLLPAMVLTDLPYLMSRIFLNAAITTSGDNLGKYEVETIFIACLCAFLTTPFDVARTRILLPKLPSEELAEKRLVGSSKYRKERRQRLNVLLTMKRIASEGNGGVENLFAGWLERTVFLGLGRAWLDPLRVIGYLGLRDAILLKIFD</sequence>
<keyword evidence="6" id="KW-1133">Transmembrane helix</keyword>
<evidence type="ECO:0000256" key="8">
    <source>
        <dbReference type="PROSITE-ProRule" id="PRU00282"/>
    </source>
</evidence>
<evidence type="ECO:0000256" key="11">
    <source>
        <dbReference type="SAM" id="SignalP"/>
    </source>
</evidence>
<feature type="chain" id="PRO_5044825444" evidence="11">
    <location>
        <begin position="36"/>
        <end position="524"/>
    </location>
</feature>
<evidence type="ECO:0000256" key="10">
    <source>
        <dbReference type="SAM" id="MobiDB-lite"/>
    </source>
</evidence>
<proteinExistence type="inferred from homology"/>